<sequence length="174" mass="17133">MTPGADSYQIANGPAALCASSTGGALTGEPCAYPASAPSSQQDWTFQPQAGALAILDDQGDAAFGAGASPASITFGPWQDVNWSTWNLTLSPDTIWAAPGAPSPLGDVDASEPSPPAATPAAPGSTAAAASGATQLAATGTTSIPLILALALIATAGGMVVVVGLRHSPRHRRT</sequence>
<dbReference type="AlphaFoldDB" id="A0A1X9LF92"/>
<keyword evidence="2" id="KW-0812">Transmembrane</keyword>
<keyword evidence="4" id="KW-1185">Reference proteome</keyword>
<feature type="region of interest" description="Disordered" evidence="1">
    <location>
        <begin position="100"/>
        <end position="126"/>
    </location>
</feature>
<name>A0A1X9LF92_9MICO</name>
<evidence type="ECO:0000256" key="2">
    <source>
        <dbReference type="SAM" id="Phobius"/>
    </source>
</evidence>
<dbReference type="EMBL" id="CP020715">
    <property type="protein sequence ID" value="ARJ03864.1"/>
    <property type="molecule type" value="Genomic_DNA"/>
</dbReference>
<feature type="transmembrane region" description="Helical" evidence="2">
    <location>
        <begin position="144"/>
        <end position="165"/>
    </location>
</feature>
<dbReference type="Proteomes" id="UP000192775">
    <property type="component" value="Chromosome"/>
</dbReference>
<protein>
    <submittedName>
        <fullName evidence="3">Uncharacterized protein</fullName>
    </submittedName>
</protein>
<accession>A0A1X9LF92</accession>
<keyword evidence="2" id="KW-1133">Transmembrane helix</keyword>
<evidence type="ECO:0000313" key="4">
    <source>
        <dbReference type="Proteomes" id="UP000192775"/>
    </source>
</evidence>
<gene>
    <name evidence="3" type="ORF">B5808_00405</name>
</gene>
<organism evidence="3 4">
    <name type="scientific">Cnuibacter physcomitrellae</name>
    <dbReference type="NCBI Taxonomy" id="1619308"/>
    <lineage>
        <taxon>Bacteria</taxon>
        <taxon>Bacillati</taxon>
        <taxon>Actinomycetota</taxon>
        <taxon>Actinomycetes</taxon>
        <taxon>Micrococcales</taxon>
        <taxon>Microbacteriaceae</taxon>
        <taxon>Cnuibacter</taxon>
    </lineage>
</organism>
<proteinExistence type="predicted"/>
<keyword evidence="2" id="KW-0472">Membrane</keyword>
<reference evidence="3 4" key="1">
    <citation type="submission" date="2017-04" db="EMBL/GenBank/DDBJ databases">
        <authorList>
            <person name="Afonso C.L."/>
            <person name="Miller P.J."/>
            <person name="Scott M.A."/>
            <person name="Spackman E."/>
            <person name="Goraichik I."/>
            <person name="Dimitrov K.M."/>
            <person name="Suarez D.L."/>
            <person name="Swayne D.E."/>
        </authorList>
    </citation>
    <scope>NUCLEOTIDE SEQUENCE [LARGE SCALE GENOMIC DNA]</scope>
    <source>
        <strain evidence="4">XA(T)</strain>
    </source>
</reference>
<evidence type="ECO:0000256" key="1">
    <source>
        <dbReference type="SAM" id="MobiDB-lite"/>
    </source>
</evidence>
<dbReference type="KEGG" id="cphy:B5808_00405"/>
<evidence type="ECO:0000313" key="3">
    <source>
        <dbReference type="EMBL" id="ARJ03864.1"/>
    </source>
</evidence>